<sequence>MAVVEVNGLQAIAGILSTSFLNRRNEPYKSACLPAKARLGKLARRPQHAFEGWFGLRDTGFPILRGAEWGGDPG</sequence>
<evidence type="ECO:0000313" key="2">
    <source>
        <dbReference type="Proteomes" id="UP000677244"/>
    </source>
</evidence>
<proteinExistence type="predicted"/>
<organism evidence="1 2">
    <name type="scientific">Niastella soli</name>
    <dbReference type="NCBI Taxonomy" id="2821487"/>
    <lineage>
        <taxon>Bacteria</taxon>
        <taxon>Pseudomonadati</taxon>
        <taxon>Bacteroidota</taxon>
        <taxon>Chitinophagia</taxon>
        <taxon>Chitinophagales</taxon>
        <taxon>Chitinophagaceae</taxon>
        <taxon>Niastella</taxon>
    </lineage>
</organism>
<dbReference type="RefSeq" id="WP_209138968.1">
    <property type="nucleotide sequence ID" value="NZ_JAGHKO010000001.1"/>
</dbReference>
<name>A0ABS3YSV7_9BACT</name>
<evidence type="ECO:0000313" key="1">
    <source>
        <dbReference type="EMBL" id="MBO9200934.1"/>
    </source>
</evidence>
<dbReference type="EMBL" id="JAGHKO010000001">
    <property type="protein sequence ID" value="MBO9200934.1"/>
    <property type="molecule type" value="Genomic_DNA"/>
</dbReference>
<accession>A0ABS3YSV7</accession>
<keyword evidence="2" id="KW-1185">Reference proteome</keyword>
<gene>
    <name evidence="1" type="ORF">J7I42_11710</name>
</gene>
<protein>
    <submittedName>
        <fullName evidence="1">Uncharacterized protein</fullName>
    </submittedName>
</protein>
<comment type="caution">
    <text evidence="1">The sequence shown here is derived from an EMBL/GenBank/DDBJ whole genome shotgun (WGS) entry which is preliminary data.</text>
</comment>
<dbReference type="Proteomes" id="UP000677244">
    <property type="component" value="Unassembled WGS sequence"/>
</dbReference>
<reference evidence="1 2" key="1">
    <citation type="submission" date="2021-03" db="EMBL/GenBank/DDBJ databases">
        <title>Assistant Professor.</title>
        <authorList>
            <person name="Huq M.A."/>
        </authorList>
    </citation>
    <scope>NUCLEOTIDE SEQUENCE [LARGE SCALE GENOMIC DNA]</scope>
    <source>
        <strain evidence="1 2">MAH-29</strain>
    </source>
</reference>